<dbReference type="Pfam" id="PF13185">
    <property type="entry name" value="GAF_2"/>
    <property type="match status" value="1"/>
</dbReference>
<dbReference type="CDD" id="cd00130">
    <property type="entry name" value="PAS"/>
    <property type="match status" value="1"/>
</dbReference>
<dbReference type="PROSITE" id="PS50887">
    <property type="entry name" value="GGDEF"/>
    <property type="match status" value="1"/>
</dbReference>
<evidence type="ECO:0000256" key="3">
    <source>
        <dbReference type="ARBA" id="ARBA00022553"/>
    </source>
</evidence>
<feature type="transmembrane region" description="Helical" evidence="12">
    <location>
        <begin position="169"/>
        <end position="189"/>
    </location>
</feature>
<dbReference type="InterPro" id="IPR001633">
    <property type="entry name" value="EAL_dom"/>
</dbReference>
<dbReference type="Proteomes" id="UP001172911">
    <property type="component" value="Unassembled WGS sequence"/>
</dbReference>
<dbReference type="SUPFAM" id="SSF55785">
    <property type="entry name" value="PYP-like sensor domain (PAS domain)"/>
    <property type="match status" value="1"/>
</dbReference>
<dbReference type="AlphaFoldDB" id="A0AAW7ZEV8"/>
<keyword evidence="9 12" id="KW-1133">Transmembrane helix</keyword>
<evidence type="ECO:0000256" key="9">
    <source>
        <dbReference type="ARBA" id="ARBA00022989"/>
    </source>
</evidence>
<dbReference type="Pfam" id="PF00563">
    <property type="entry name" value="EAL"/>
    <property type="match status" value="1"/>
</dbReference>
<keyword evidence="2" id="KW-1003">Cell membrane</keyword>
<dbReference type="Gene3D" id="3.30.70.270">
    <property type="match status" value="1"/>
</dbReference>
<feature type="domain" description="EAL" evidence="14">
    <location>
        <begin position="761"/>
        <end position="1015"/>
    </location>
</feature>
<dbReference type="SUPFAM" id="SSF55073">
    <property type="entry name" value="Nucleotide cyclase"/>
    <property type="match status" value="1"/>
</dbReference>
<feature type="domain" description="PAS" evidence="13">
    <location>
        <begin position="292"/>
        <end position="335"/>
    </location>
</feature>
<dbReference type="CDD" id="cd06225">
    <property type="entry name" value="HAMP"/>
    <property type="match status" value="1"/>
</dbReference>
<evidence type="ECO:0000256" key="8">
    <source>
        <dbReference type="ARBA" id="ARBA00022840"/>
    </source>
</evidence>
<protein>
    <submittedName>
        <fullName evidence="17">EAL domain-containing protein</fullName>
    </submittedName>
</protein>
<dbReference type="InterPro" id="IPR000014">
    <property type="entry name" value="PAS"/>
</dbReference>
<dbReference type="GO" id="GO:0016301">
    <property type="term" value="F:kinase activity"/>
    <property type="evidence" value="ECO:0007669"/>
    <property type="project" value="UniProtKB-KW"/>
</dbReference>
<evidence type="ECO:0000259" key="16">
    <source>
        <dbReference type="PROSITE" id="PS50887"/>
    </source>
</evidence>
<dbReference type="GO" id="GO:0005886">
    <property type="term" value="C:plasma membrane"/>
    <property type="evidence" value="ECO:0007669"/>
    <property type="project" value="UniProtKB-SubCell"/>
</dbReference>
<evidence type="ECO:0000256" key="4">
    <source>
        <dbReference type="ARBA" id="ARBA00022679"/>
    </source>
</evidence>
<keyword evidence="4" id="KW-0808">Transferase</keyword>
<dbReference type="InterPro" id="IPR035919">
    <property type="entry name" value="EAL_sf"/>
</dbReference>
<dbReference type="SMART" id="SM00304">
    <property type="entry name" value="HAMP"/>
    <property type="match status" value="1"/>
</dbReference>
<dbReference type="CDD" id="cd01948">
    <property type="entry name" value="EAL"/>
    <property type="match status" value="1"/>
</dbReference>
<dbReference type="PANTHER" id="PTHR44757">
    <property type="entry name" value="DIGUANYLATE CYCLASE DGCP"/>
    <property type="match status" value="1"/>
</dbReference>
<feature type="domain" description="HAMP" evidence="15">
    <location>
        <begin position="193"/>
        <end position="245"/>
    </location>
</feature>
<dbReference type="Gene3D" id="3.30.450.40">
    <property type="match status" value="1"/>
</dbReference>
<dbReference type="CDD" id="cd18773">
    <property type="entry name" value="PDC1_HK_sensor"/>
    <property type="match status" value="1"/>
</dbReference>
<dbReference type="GO" id="GO:0005524">
    <property type="term" value="F:ATP binding"/>
    <property type="evidence" value="ECO:0007669"/>
    <property type="project" value="UniProtKB-KW"/>
</dbReference>
<dbReference type="Gene3D" id="3.30.450.20">
    <property type="entry name" value="PAS domain"/>
    <property type="match status" value="2"/>
</dbReference>
<dbReference type="SMART" id="SM00065">
    <property type="entry name" value="GAF"/>
    <property type="match status" value="1"/>
</dbReference>
<dbReference type="SMART" id="SM00052">
    <property type="entry name" value="EAL"/>
    <property type="match status" value="1"/>
</dbReference>
<dbReference type="InterPro" id="IPR035965">
    <property type="entry name" value="PAS-like_dom_sf"/>
</dbReference>
<comment type="caution">
    <text evidence="17">The sequence shown here is derived from an EMBL/GenBank/DDBJ whole genome shotgun (WGS) entry which is preliminary data.</text>
</comment>
<dbReference type="SUPFAM" id="SSF103190">
    <property type="entry name" value="Sensory domain-like"/>
    <property type="match status" value="1"/>
</dbReference>
<evidence type="ECO:0000256" key="11">
    <source>
        <dbReference type="ARBA" id="ARBA00023136"/>
    </source>
</evidence>
<keyword evidence="6" id="KW-0547">Nucleotide-binding</keyword>
<dbReference type="PANTHER" id="PTHR44757:SF2">
    <property type="entry name" value="BIOFILM ARCHITECTURE MAINTENANCE PROTEIN MBAA"/>
    <property type="match status" value="1"/>
</dbReference>
<keyword evidence="10" id="KW-0902">Two-component regulatory system</keyword>
<dbReference type="GO" id="GO:0000160">
    <property type="term" value="P:phosphorelay signal transduction system"/>
    <property type="evidence" value="ECO:0007669"/>
    <property type="project" value="UniProtKB-KW"/>
</dbReference>
<feature type="transmembrane region" description="Helical" evidence="12">
    <location>
        <begin position="6"/>
        <end position="31"/>
    </location>
</feature>
<evidence type="ECO:0000256" key="12">
    <source>
        <dbReference type="SAM" id="Phobius"/>
    </source>
</evidence>
<sequence length="1017" mass="115540">MKIANRFLAMMIILGLMIIGGLFWTTHYVIIPWHIETMSQKARELASYIEKTTPLLSEAQMQKHLTQIQGEQADLSYILLVDRNGKALFHSDPYRVGMVFDDQGTLAAAREGKTVEQIYIRDADNPQSNFHGERILDILVPYYNNTNSLAGAVNVGLSLKSIDLATKRYYTIISINAFLFLSFLIFLTYKHVKDVISPLSSIAEMARRFGEGNPDHTIRINRNDEIGILAAEFNKMSQNISNQILERNRTELELRASYEELTATNEELVASNEELIAVEEELKLSYEEINKSHTKISNLLESIEDGFCSLDSNFKITYLNSEAEMLLHISKDEILVREWWAAFSDIKSLSVFSELQRVLEEKSSAQFETYNNIICKWLEFRAYPSPEGLSLYFHDISARKHSEEQLVSKNRYLSSLYETTLDLINRLDIDDLLAAILKRACSLLGTEHGLLYLINDQKDELSLHLGTGLYKDYIGFTLKPGEGLAGKVWHSGKPLAVNDYSAWSGRSSRVSDLFRETVAFPLKSGNQVVGVFGLAYLEKGQRIGGQEMKLLESFSQLASIALENARLYTASQQEVAERIKAEEVIKYQAQHDYLTDLPNRLLFNDRLFISLAHAERKNKSLGVLFLDIDCFKLVNDTMGHDVGDQLLKSIAKRVSDTLEDSDTIARIGGDEFTILLSDLDRQEDAAKVAEKIIHSLEEPFVLDGREFYITTSIGIAVYPSDGLDVKTLLKHADIAMYQAKNQGRNNYQFFAPSMNESNMHRLELEHSLRRGLEKNEFTVHYQPQIDIPNNSIVGIEALLRWDHPQKGIISPAYFISIAEETGLIVPIGEQVLRYACLQNKEWQLSGLPPMRVAVNLSPRQFQQQNLVQVITDILQETGMEPHYLELEITESLAMHDVEFTIKTLNELRKMGITIAIDDFGTGYSSLSYLKRLPIDILKIDRYFIRDVTKDPGNEAIVDAIILLAHNLKLQVIAEGVETEEQLNYLRSKNCDLVQGYYFYKPLPVVGITNLLLNTFKK</sequence>
<evidence type="ECO:0000256" key="2">
    <source>
        <dbReference type="ARBA" id="ARBA00022475"/>
    </source>
</evidence>
<dbReference type="InterPro" id="IPR013656">
    <property type="entry name" value="PAS_4"/>
</dbReference>
<dbReference type="PROSITE" id="PS50883">
    <property type="entry name" value="EAL"/>
    <property type="match status" value="1"/>
</dbReference>
<keyword evidence="3" id="KW-0597">Phosphoprotein</keyword>
<reference evidence="17" key="1">
    <citation type="journal article" date="2023" name="J. Hazard. Mater.">
        <title>Anaerobic biodegradation of pyrene and benzo[a]pyrene by a new sulfate-reducing Desulforamulus aquiferis strain DSA.</title>
        <authorList>
            <person name="Zhang Z."/>
            <person name="Sun J."/>
            <person name="Gong X."/>
            <person name="Wang C."/>
            <person name="Wang H."/>
        </authorList>
    </citation>
    <scope>NUCLEOTIDE SEQUENCE</scope>
    <source>
        <strain evidence="17">DSA</strain>
    </source>
</reference>
<dbReference type="InterPro" id="IPR003660">
    <property type="entry name" value="HAMP_dom"/>
</dbReference>
<dbReference type="SUPFAM" id="SSF141868">
    <property type="entry name" value="EAL domain-like"/>
    <property type="match status" value="1"/>
</dbReference>
<dbReference type="PROSITE" id="PS50885">
    <property type="entry name" value="HAMP"/>
    <property type="match status" value="1"/>
</dbReference>
<dbReference type="PROSITE" id="PS50112">
    <property type="entry name" value="PAS"/>
    <property type="match status" value="1"/>
</dbReference>
<dbReference type="SMART" id="SM00091">
    <property type="entry name" value="PAS"/>
    <property type="match status" value="1"/>
</dbReference>
<dbReference type="Gene3D" id="3.20.20.450">
    <property type="entry name" value="EAL domain"/>
    <property type="match status" value="1"/>
</dbReference>
<evidence type="ECO:0000256" key="10">
    <source>
        <dbReference type="ARBA" id="ARBA00023012"/>
    </source>
</evidence>
<dbReference type="FunFam" id="3.20.20.450:FF:000001">
    <property type="entry name" value="Cyclic di-GMP phosphodiesterase yahA"/>
    <property type="match status" value="1"/>
</dbReference>
<dbReference type="InterPro" id="IPR003018">
    <property type="entry name" value="GAF"/>
</dbReference>
<name>A0AAW7ZEV8_9FIRM</name>
<dbReference type="Pfam" id="PF08448">
    <property type="entry name" value="PAS_4"/>
    <property type="match status" value="1"/>
</dbReference>
<keyword evidence="18" id="KW-1185">Reference proteome</keyword>
<keyword evidence="11 12" id="KW-0472">Membrane</keyword>
<dbReference type="Pfam" id="PF00672">
    <property type="entry name" value="HAMP"/>
    <property type="match status" value="1"/>
</dbReference>
<dbReference type="InterPro" id="IPR043128">
    <property type="entry name" value="Rev_trsase/Diguanyl_cyclase"/>
</dbReference>
<keyword evidence="5 12" id="KW-0812">Transmembrane</keyword>
<dbReference type="InterPro" id="IPR033463">
    <property type="entry name" value="sCache_3"/>
</dbReference>
<evidence type="ECO:0000259" key="13">
    <source>
        <dbReference type="PROSITE" id="PS50112"/>
    </source>
</evidence>
<dbReference type="InterPro" id="IPR052155">
    <property type="entry name" value="Biofilm_reg_signaling"/>
</dbReference>
<dbReference type="InterPro" id="IPR029151">
    <property type="entry name" value="Sensor-like_sf"/>
</dbReference>
<dbReference type="InterPro" id="IPR029016">
    <property type="entry name" value="GAF-like_dom_sf"/>
</dbReference>
<dbReference type="SUPFAM" id="SSF55781">
    <property type="entry name" value="GAF domain-like"/>
    <property type="match status" value="1"/>
</dbReference>
<dbReference type="InterPro" id="IPR029787">
    <property type="entry name" value="Nucleotide_cyclase"/>
</dbReference>
<reference evidence="17" key="2">
    <citation type="submission" date="2023-03" db="EMBL/GenBank/DDBJ databases">
        <authorList>
            <person name="Zhang Z."/>
        </authorList>
    </citation>
    <scope>NUCLEOTIDE SEQUENCE</scope>
    <source>
        <strain evidence="17">DSA</strain>
    </source>
</reference>
<dbReference type="Gene3D" id="6.10.340.10">
    <property type="match status" value="1"/>
</dbReference>
<dbReference type="SMART" id="SM00267">
    <property type="entry name" value="GGDEF"/>
    <property type="match status" value="1"/>
</dbReference>
<keyword evidence="8" id="KW-0067">ATP-binding</keyword>
<dbReference type="CDD" id="cd01949">
    <property type="entry name" value="GGDEF"/>
    <property type="match status" value="1"/>
</dbReference>
<comment type="subcellular location">
    <subcellularLocation>
        <location evidence="1">Cell membrane</location>
        <topology evidence="1">Multi-pass membrane protein</topology>
    </subcellularLocation>
</comment>
<evidence type="ECO:0000256" key="1">
    <source>
        <dbReference type="ARBA" id="ARBA00004651"/>
    </source>
</evidence>
<evidence type="ECO:0000313" key="17">
    <source>
        <dbReference type="EMBL" id="MDO7787810.1"/>
    </source>
</evidence>
<dbReference type="InterPro" id="IPR000160">
    <property type="entry name" value="GGDEF_dom"/>
</dbReference>
<keyword evidence="7" id="KW-0418">Kinase</keyword>
<dbReference type="SUPFAM" id="SSF158472">
    <property type="entry name" value="HAMP domain-like"/>
    <property type="match status" value="1"/>
</dbReference>
<evidence type="ECO:0000259" key="14">
    <source>
        <dbReference type="PROSITE" id="PS50883"/>
    </source>
</evidence>
<dbReference type="FunFam" id="3.30.70.270:FF:000001">
    <property type="entry name" value="Diguanylate cyclase domain protein"/>
    <property type="match status" value="1"/>
</dbReference>
<dbReference type="EMBL" id="JARPTC010000016">
    <property type="protein sequence ID" value="MDO7787810.1"/>
    <property type="molecule type" value="Genomic_DNA"/>
</dbReference>
<proteinExistence type="predicted"/>
<evidence type="ECO:0000256" key="5">
    <source>
        <dbReference type="ARBA" id="ARBA00022692"/>
    </source>
</evidence>
<evidence type="ECO:0000256" key="7">
    <source>
        <dbReference type="ARBA" id="ARBA00022777"/>
    </source>
</evidence>
<accession>A0AAW7ZEV8</accession>
<evidence type="ECO:0000256" key="6">
    <source>
        <dbReference type="ARBA" id="ARBA00022741"/>
    </source>
</evidence>
<dbReference type="Pfam" id="PF17203">
    <property type="entry name" value="sCache_3_2"/>
    <property type="match status" value="1"/>
</dbReference>
<organism evidence="17 18">
    <name type="scientific">Desulforamulus aquiferis</name>
    <dbReference type="NCBI Taxonomy" id="1397668"/>
    <lineage>
        <taxon>Bacteria</taxon>
        <taxon>Bacillati</taxon>
        <taxon>Bacillota</taxon>
        <taxon>Clostridia</taxon>
        <taxon>Eubacteriales</taxon>
        <taxon>Peptococcaceae</taxon>
        <taxon>Desulforamulus</taxon>
    </lineage>
</organism>
<dbReference type="RefSeq" id="WP_304543167.1">
    <property type="nucleotide sequence ID" value="NZ_JARPTC010000016.1"/>
</dbReference>
<evidence type="ECO:0000259" key="15">
    <source>
        <dbReference type="PROSITE" id="PS50885"/>
    </source>
</evidence>
<dbReference type="Pfam" id="PF00990">
    <property type="entry name" value="GGDEF"/>
    <property type="match status" value="1"/>
</dbReference>
<gene>
    <name evidence="17" type="ORF">P6N53_11325</name>
</gene>
<evidence type="ECO:0000313" key="18">
    <source>
        <dbReference type="Proteomes" id="UP001172911"/>
    </source>
</evidence>
<dbReference type="NCBIfam" id="TIGR00254">
    <property type="entry name" value="GGDEF"/>
    <property type="match status" value="1"/>
</dbReference>
<feature type="domain" description="GGDEF" evidence="16">
    <location>
        <begin position="619"/>
        <end position="752"/>
    </location>
</feature>